<dbReference type="Proteomes" id="UP000217790">
    <property type="component" value="Unassembled WGS sequence"/>
</dbReference>
<protein>
    <submittedName>
        <fullName evidence="2">Uncharacterized protein</fullName>
    </submittedName>
</protein>
<evidence type="ECO:0000256" key="1">
    <source>
        <dbReference type="SAM" id="MobiDB-lite"/>
    </source>
</evidence>
<feature type="region of interest" description="Disordered" evidence="1">
    <location>
        <begin position="302"/>
        <end position="339"/>
    </location>
</feature>
<accession>A0A2H3DKM4</accession>
<organism evidence="2 3">
    <name type="scientific">Armillaria gallica</name>
    <name type="common">Bulbous honey fungus</name>
    <name type="synonym">Armillaria bulbosa</name>
    <dbReference type="NCBI Taxonomy" id="47427"/>
    <lineage>
        <taxon>Eukaryota</taxon>
        <taxon>Fungi</taxon>
        <taxon>Dikarya</taxon>
        <taxon>Basidiomycota</taxon>
        <taxon>Agaricomycotina</taxon>
        <taxon>Agaricomycetes</taxon>
        <taxon>Agaricomycetidae</taxon>
        <taxon>Agaricales</taxon>
        <taxon>Marasmiineae</taxon>
        <taxon>Physalacriaceae</taxon>
        <taxon>Armillaria</taxon>
    </lineage>
</organism>
<reference evidence="3" key="1">
    <citation type="journal article" date="2017" name="Nat. Ecol. Evol.">
        <title>Genome expansion and lineage-specific genetic innovations in the forest pathogenic fungi Armillaria.</title>
        <authorList>
            <person name="Sipos G."/>
            <person name="Prasanna A.N."/>
            <person name="Walter M.C."/>
            <person name="O'Connor E."/>
            <person name="Balint B."/>
            <person name="Krizsan K."/>
            <person name="Kiss B."/>
            <person name="Hess J."/>
            <person name="Varga T."/>
            <person name="Slot J."/>
            <person name="Riley R."/>
            <person name="Boka B."/>
            <person name="Rigling D."/>
            <person name="Barry K."/>
            <person name="Lee J."/>
            <person name="Mihaltcheva S."/>
            <person name="LaButti K."/>
            <person name="Lipzen A."/>
            <person name="Waldron R."/>
            <person name="Moloney N.M."/>
            <person name="Sperisen C."/>
            <person name="Kredics L."/>
            <person name="Vagvoelgyi C."/>
            <person name="Patrignani A."/>
            <person name="Fitzpatrick D."/>
            <person name="Nagy I."/>
            <person name="Doyle S."/>
            <person name="Anderson J.B."/>
            <person name="Grigoriev I.V."/>
            <person name="Gueldener U."/>
            <person name="Muensterkoetter M."/>
            <person name="Nagy L.G."/>
        </authorList>
    </citation>
    <scope>NUCLEOTIDE SEQUENCE [LARGE SCALE GENOMIC DNA]</scope>
    <source>
        <strain evidence="3">Ar21-2</strain>
    </source>
</reference>
<proteinExistence type="predicted"/>
<evidence type="ECO:0000313" key="2">
    <source>
        <dbReference type="EMBL" id="PBK87996.1"/>
    </source>
</evidence>
<gene>
    <name evidence="2" type="ORF">ARMGADRAFT_1034289</name>
</gene>
<dbReference type="InParanoid" id="A0A2H3DKM4"/>
<keyword evidence="3" id="KW-1185">Reference proteome</keyword>
<dbReference type="EMBL" id="KZ293675">
    <property type="protein sequence ID" value="PBK87996.1"/>
    <property type="molecule type" value="Genomic_DNA"/>
</dbReference>
<name>A0A2H3DKM4_ARMGA</name>
<sequence>MSTDIDGSTQASTRVACTSLLMQSFASVWVFVASFKYVLGPSCDGGSKEASVRTLNFLTISRRGGLFKLEVDVPGSAVAVMYESQAVVSTAKLIISASTERFAQYQCDRSIHRPSPVYPVRIYSVRHIQYAWQQAEPLCSKDAFPITSMVIEEGQSPKLRPSFIHSSEEKDEVWLYRKKGGRARATASKVRLHTDSTFSFSLNAEDWQSRYYTPQSSSKFPKPRKKTHMLTFPNGLRIPYIAFTLFRYGESHVNRAGGLVTRFLHAEISWRGQDNSPSLAWHLSSDKKPGGDVIAMRYRSILGRPGPADDDQEGAEAQGKAKGPPLETSPKMPVTSCIR</sequence>
<dbReference type="AlphaFoldDB" id="A0A2H3DKM4"/>
<evidence type="ECO:0000313" key="3">
    <source>
        <dbReference type="Proteomes" id="UP000217790"/>
    </source>
</evidence>